<organism evidence="1 2">
    <name type="scientific">Algibacter miyuki</name>
    <dbReference type="NCBI Taxonomy" id="1306933"/>
    <lineage>
        <taxon>Bacteria</taxon>
        <taxon>Pseudomonadati</taxon>
        <taxon>Bacteroidota</taxon>
        <taxon>Flavobacteriia</taxon>
        <taxon>Flavobacteriales</taxon>
        <taxon>Flavobacteriaceae</taxon>
        <taxon>Algibacter</taxon>
    </lineage>
</organism>
<evidence type="ECO:0000313" key="2">
    <source>
        <dbReference type="Proteomes" id="UP001589590"/>
    </source>
</evidence>
<protein>
    <submittedName>
        <fullName evidence="1">Uncharacterized protein</fullName>
    </submittedName>
</protein>
<sequence>MNIERYGKEAIVHNESMCYTYKAAENPRDFSEHRVNKETLDWVNKDYHVGDWRIHPYGDNNNLPKEIQRVIQNNSDAPGELKRKTNLLWGKGPKLYKEEIVDNELVRTWTEDPDIQAWLDKWDHEEYLMKCSVDYQHLEGFFTKFFLNKGYTRTGRTAKIAKLEHSQLDRTRKVSRRENRTSKATHALITDFSFESMSDLLDLSVYPLFDFKTPFKHHPAVHYSNMYSFCQDYYTVPDIYGALEWIRRSNASPIILKALSKNGINPSYHIESPQAFWDLKEKQLKQNCTDRGVQFKYQMLIDYENELLKSVSKVLSSEENTGKFWHTKKGFEVDGTNLIEHGWTIKKIEQNVLDYIKAQEIISNHSSKKISSSIGLHSAISGGGTDTKVNSGGEQHYALQNYLLTQNDIPEMIVMKCINMALKINFPNKNLKMGFYHISPKKLQDVTPSERPEAKL</sequence>
<evidence type="ECO:0000313" key="1">
    <source>
        <dbReference type="EMBL" id="MFB9106560.1"/>
    </source>
</evidence>
<gene>
    <name evidence="1" type="ORF">ACFFU1_16750</name>
</gene>
<comment type="caution">
    <text evidence="1">The sequence shown here is derived from an EMBL/GenBank/DDBJ whole genome shotgun (WGS) entry which is preliminary data.</text>
</comment>
<name>A0ABV5H3S4_9FLAO</name>
<reference evidence="1 2" key="1">
    <citation type="submission" date="2024-09" db="EMBL/GenBank/DDBJ databases">
        <authorList>
            <person name="Sun Q."/>
            <person name="Mori K."/>
        </authorList>
    </citation>
    <scope>NUCLEOTIDE SEQUENCE [LARGE SCALE GENOMIC DNA]</scope>
    <source>
        <strain evidence="1 2">CECT 8300</strain>
    </source>
</reference>
<proteinExistence type="predicted"/>
<accession>A0ABV5H3S4</accession>
<dbReference type="Proteomes" id="UP001589590">
    <property type="component" value="Unassembled WGS sequence"/>
</dbReference>
<keyword evidence="2" id="KW-1185">Reference proteome</keyword>
<dbReference type="RefSeq" id="WP_290270638.1">
    <property type="nucleotide sequence ID" value="NZ_JAUFQP010000010.1"/>
</dbReference>
<dbReference type="EMBL" id="JBHMFA010000018">
    <property type="protein sequence ID" value="MFB9106560.1"/>
    <property type="molecule type" value="Genomic_DNA"/>
</dbReference>